<reference evidence="2 3" key="1">
    <citation type="submission" date="2024-01" db="EMBL/GenBank/DDBJ databases">
        <title>Unpublished Manusciprt.</title>
        <authorList>
            <person name="Duman M."/>
            <person name="Valdes E.G."/>
            <person name="Ajmi N."/>
            <person name="Altun S."/>
            <person name="Saticioglu I.B."/>
        </authorList>
    </citation>
    <scope>NUCLEOTIDE SEQUENCE [LARGE SCALE GENOMIC DNA]</scope>
    <source>
        <strain evidence="2 3">148P</strain>
    </source>
</reference>
<evidence type="ECO:0000313" key="2">
    <source>
        <dbReference type="EMBL" id="MEE1936426.1"/>
    </source>
</evidence>
<dbReference type="Gene3D" id="2.60.120.10">
    <property type="entry name" value="Jelly Rolls"/>
    <property type="match status" value="1"/>
</dbReference>
<comment type="caution">
    <text evidence="2">The sequence shown here is derived from an EMBL/GenBank/DDBJ whole genome shotgun (WGS) entry which is preliminary data.</text>
</comment>
<dbReference type="RefSeq" id="WP_330077102.1">
    <property type="nucleotide sequence ID" value="NZ_JAZDQJ010000037.1"/>
</dbReference>
<proteinExistence type="predicted"/>
<dbReference type="InterPro" id="IPR011051">
    <property type="entry name" value="RmlC_Cupin_sf"/>
</dbReference>
<name>A0ABU7HXY7_9PSED</name>
<organism evidence="2 3">
    <name type="scientific">Pseudomonas ulcerans</name>
    <dbReference type="NCBI Taxonomy" id="3115852"/>
    <lineage>
        <taxon>Bacteria</taxon>
        <taxon>Pseudomonadati</taxon>
        <taxon>Pseudomonadota</taxon>
        <taxon>Gammaproteobacteria</taxon>
        <taxon>Pseudomonadales</taxon>
        <taxon>Pseudomonadaceae</taxon>
        <taxon>Pseudomonas</taxon>
    </lineage>
</organism>
<evidence type="ECO:0000259" key="1">
    <source>
        <dbReference type="Pfam" id="PF05899"/>
    </source>
</evidence>
<dbReference type="PANTHER" id="PTHR40943:SF1">
    <property type="entry name" value="CYTOPLASMIC PROTEIN"/>
    <property type="match status" value="1"/>
</dbReference>
<protein>
    <submittedName>
        <fullName evidence="2">Cupin domain-containing protein</fullName>
    </submittedName>
</protein>
<dbReference type="InterPro" id="IPR014710">
    <property type="entry name" value="RmlC-like_jellyroll"/>
</dbReference>
<dbReference type="SUPFAM" id="SSF51182">
    <property type="entry name" value="RmlC-like cupins"/>
    <property type="match status" value="1"/>
</dbReference>
<dbReference type="PANTHER" id="PTHR40943">
    <property type="entry name" value="CYTOPLASMIC PROTEIN-RELATED"/>
    <property type="match status" value="1"/>
</dbReference>
<dbReference type="CDD" id="cd02227">
    <property type="entry name" value="cupin_TM1112-like"/>
    <property type="match status" value="1"/>
</dbReference>
<keyword evidence="3" id="KW-1185">Reference proteome</keyword>
<dbReference type="InterPro" id="IPR008579">
    <property type="entry name" value="UGlyAH_Cupin_dom"/>
</dbReference>
<dbReference type="EMBL" id="JAZDQJ010000037">
    <property type="protein sequence ID" value="MEE1936426.1"/>
    <property type="molecule type" value="Genomic_DNA"/>
</dbReference>
<dbReference type="Proteomes" id="UP001335100">
    <property type="component" value="Unassembled WGS sequence"/>
</dbReference>
<gene>
    <name evidence="2" type="ORF">V0R50_24640</name>
</gene>
<evidence type="ECO:0000313" key="3">
    <source>
        <dbReference type="Proteomes" id="UP001335100"/>
    </source>
</evidence>
<feature type="domain" description="(S)-ureidoglycine aminohydrolase cupin" evidence="1">
    <location>
        <begin position="43"/>
        <end position="111"/>
    </location>
</feature>
<accession>A0ABU7HXY7</accession>
<dbReference type="Pfam" id="PF05899">
    <property type="entry name" value="Cupin_3"/>
    <property type="match status" value="1"/>
</dbReference>
<sequence length="116" mass="12670">MHPVVLKAVEEQHFSQSTPVARPVGDPIAQARTASEYSLQGAAAETGIWECTPGSFRRGVKEAEYSYIISGEGSFTPDGGEPLAFRSGDTLCFPPDSQGTWTIRETVRKSYVIFTR</sequence>